<name>A0ACC5T281_ENSAD</name>
<organism evidence="1 2">
    <name type="scientific">Ensifer adhaerens</name>
    <name type="common">Sinorhizobium morelense</name>
    <dbReference type="NCBI Taxonomy" id="106592"/>
    <lineage>
        <taxon>Bacteria</taxon>
        <taxon>Pseudomonadati</taxon>
        <taxon>Pseudomonadota</taxon>
        <taxon>Alphaproteobacteria</taxon>
        <taxon>Hyphomicrobiales</taxon>
        <taxon>Rhizobiaceae</taxon>
        <taxon>Sinorhizobium/Ensifer group</taxon>
        <taxon>Ensifer</taxon>
    </lineage>
</organism>
<dbReference type="Proteomes" id="UP000823773">
    <property type="component" value="Unassembled WGS sequence"/>
</dbReference>
<evidence type="ECO:0000313" key="1">
    <source>
        <dbReference type="EMBL" id="MBP1875222.1"/>
    </source>
</evidence>
<gene>
    <name evidence="1" type="ORF">J2Z19_004955</name>
</gene>
<reference evidence="1" key="1">
    <citation type="submission" date="2021-03" db="EMBL/GenBank/DDBJ databases">
        <title>Genomic Encyclopedia of Type Strains, Phase IV (KMG-IV): sequencing the most valuable type-strain genomes for metagenomic binning, comparative biology and taxonomic classification.</title>
        <authorList>
            <person name="Goeker M."/>
        </authorList>
    </citation>
    <scope>NUCLEOTIDE SEQUENCE</scope>
    <source>
        <strain evidence="1">DSM 18131</strain>
    </source>
</reference>
<proteinExistence type="predicted"/>
<protein>
    <submittedName>
        <fullName evidence="1">Ca2+-binding RTX toxin-like protein</fullName>
    </submittedName>
</protein>
<accession>A0ACC5T281</accession>
<evidence type="ECO:0000313" key="2">
    <source>
        <dbReference type="Proteomes" id="UP000823773"/>
    </source>
</evidence>
<feature type="non-terminal residue" evidence="1">
    <location>
        <position position="3033"/>
    </location>
</feature>
<dbReference type="EMBL" id="JAGGJR010000009">
    <property type="protein sequence ID" value="MBP1875222.1"/>
    <property type="molecule type" value="Genomic_DNA"/>
</dbReference>
<sequence length="3033" mass="318181">MAAFKLNLQDMMFILRQIKIAEGNSTAHSGANAQDLREIYVDAAGNVVPAGTPGAQLAIPDPHVPNGLRTVDGTYNNIVPGRETWGSADQAMPRLLDAEYRNDTDGDSIDVNGPAPGGILTGGNYGAPNANVVDADPRIISNLIVDMSINNPAAIIAALTFAGSEDPQADMQRLLAARVTQQQADDALVAAQGDLDAANAALDLAVANYTPGNPASIDAIQDAANAVTVAEEALALAEVVAADPSAALEAVATELGLVIGDEGNLSIPNVAPDEGLSAPFNAWMTFFGQFFDHGLDLITKGGATVYIPLQADDPLVLGTDGVAGTADDLPAHLRFMVLTRATPDGDSHTNTTTPFVDQNQTYTSHASHQFFLREYEPAGGVVGAPPHATGRLLDGSANGLPTWADIKAQAANVLGIQLTDADIFNIPLIRTDAYGEFIRGPNGYPLLVTGLGGDGIPNTSDDIVIQGDPLNPVNTFAAGALRIGHAFLDDIAHNAVPVFDAQGNLVADADGETGNDVAFNPQTGRNTEYDDELLNRHFITGDGRGNENIGLTTVHHIFHSEHNRQTDMQKMTILQSGDLAFINEWLSVDITQADLDALPATFPADPLERAELLDSFGWDGERIFQAARFATEMQYQHLVFEEFARKIQPAIDPFVFNSVTDINPAIFSEFANTVYRFGHSMLTDEMPRLDANGVVINPEVGLIEAFLNPVEFDLDGTISHDAAAAAVVRGMTVERGNEIDEFIVGSLRNNLLGLPLDLATINIARGRDTGIPSLNEARAQLYAATGSTFLTPYDSWVDFAANLKNPISVVNFIAAYGLHDLVDDETTLAGKRAAAMAIVFGEEQVIADANAPGGTRTILVPADRLDFLNSTGEWTIGNSGLNLIDLWIGGLAEKKMPFGGMLGSTFNAIFEAQMENLQDGDRFYYLTRTQGQNMLNQLEQNSFSKMMMANTELAQPGADGIRGTADDIIERHIGVDSFAKYDFVLEVNQANQAGPDPEGNDPALEAIGLGKVVRDDPRTAAIETNYLRFTGGEHIVVGGTNGADTIITDFGDDAIWADDGNDRVESGAGVDLVNGGGGDDILTDSGDTGDFIKGEEGNDVIANSNGIDILMGGDGKDVVFVGVDDTEVFGGAGDDFILGGEGVDLLMGNEGDDWIEAGGGFDTTAGDNSELFFNSAIKGHDVMFSGNEEHDFDGESGDDIMVQGESVMRNEGMFGFDWAIFKGMALDGYADMRIPIFTTEAEDILRNRFDKTEALSGWDHNDTLLGDDRVQGDILPGDTVATTEGIFFNDELSQAGVNRIEGLRALLGNLITAAPVGATAAQLEALTAFNSGNILLGGGGSDSLRGNGGDDFLDGDAWLNVRIRITAAGAENTPLNQIGTVDSLKHVFTGTENPGGSPVPAGWIGKSLFDLMISRTIVPTQLHIVREIVEDDGIGDVDTAFFNDTFLDANGNANYTVVRNADGSTTISHINVSNVIDPLTERNLVSDGIDRLRNVEWAEFADGTRIFLANEAPTDIRWNAINPNNTDLPTGAIANLATVDDDSTAWTYSLQAGSSAGFTVSPAGVVSRVGAMAANTTYTLVIRSTDDFLNTYDETFTIRTGSNVADNLTAFATAGDDVQYGDDGNDTLAGGAGDDSLFGQDEDDVLSGGLGNDLLHGGTGDTDTASYAGASGAVTVNLTTGTATGADGNDTLIDIENVIGSAFDDTITGGAGANALTGGAGNDTYVIAAGDTVIEAVNGGTDTVNSSVTHTLAANVENLTLTGAGNINGTGNAANNIIVGNTGNNTLDGAAGADTMSGGAGNDTYVVDNVGDAVDETAVGSAGTDTVQTTLANYTLGANVENLTKNGAGAITGVGNALANAMLGNNGADTLSGGDGNDTIDGDDGNDKLRGGAGDDTFNDNNGNDIYVYDTIDFGNDVINAFDANPAGGQDLIDLSALGITAADFATRVLETRVVVVGTDDTLLTIRDATGTTTIGTILVDAVDPNDISIADFILADTPAPAAINGTAAGNTLTGSTFADQINGQGGNDTINAGAGDDTITVDVLEGRDVINGESEDAGGDTVVINGDTSNETFRIYTRAEWFAAGNAVGTLNAATEIVITRNGTNNASVIAELNDIEEIVINTGVGPDIVQTIGDFSPTGLSVNTITINGDAGDDTVDFSALQSSHRILFRTNGGNDTIVGNLRPQDVVELAPGSNISDYTMTTNANGTKTFSNGTHSITFAGAVPPQFQNTPPTPGNDEGVSGRFEYTANDLAGLKNLVNGLPAFDEDDDTNDFSGVRTLSGHGNNEDNPTWGSADTPFIRITDAHYGAYNPTTGNNNINPIFSGLDPRNISNILGSQELDLPKNDKDANIFFMAFGQYFDHGLDFLGKGGNGTIQIGAPGNGAPGSGNPADLTRGTVNSIVDGVPQHLNKTSPFVDQNQAYGSNELVGQFLREGNGSGGLGSHLFKGASDPSNDDFSLLPTLRELIQHHWQNNTVFHSASLPGGQVAFQTYFAGLVTNGVINEAMLPAMTSNFMGSTHALLLDTNPFIKLLDHYVVGDGRGNENFALTSMHTIWARNHNFHVEGLEAAGFQGTAEELFQAAKMINEAEYQRVVFNEFADMLLGGMRGLGNHGFLEYNPDATAGISHEFAAAVYRVGHSLIGQTMTVIGPDGQPKQVALFDAFLNPSNEAGVFTGPLPPGYVPQPGYEQLGVNSILGGIITQQAEEVDFNIVDAVRNDLVRINADLFAFNVARGWDVGLGTLNQVRMDLAASQDPYVSEARGFAGDMSAYTSWEDFQARNGLSQVVIDQFRQAYPDLVLQPGDIAAFQSINPGIQVAMQANGTGIVKGIDRVDLWVGGLAEKHVNGGMVGQTFWIVLHEQFDRLQEADRFYYASRFDNFDFYENFIDGQEFADIIARNTGMTDLPEHIFRTEEPDDGDDGAGNPDDDEDDDDDGDPVGGGDDDDDDDDDTGGPDDGGDDDDDDDTAGGDDDDDDDGDGDGSGDGDGDGDGSGDGDGGETPLPVAARTLIGTSAADVLLGGAVADVLLGGGG</sequence>
<comment type="caution">
    <text evidence="1">The sequence shown here is derived from an EMBL/GenBank/DDBJ whole genome shotgun (WGS) entry which is preliminary data.</text>
</comment>
<keyword evidence="2" id="KW-1185">Reference proteome</keyword>